<proteinExistence type="predicted"/>
<accession>A0A561B2K5</accession>
<gene>
    <name evidence="1" type="ORF">FB561_6982</name>
</gene>
<organism evidence="1 2">
    <name type="scientific">Kribbella amoyensis</name>
    <dbReference type="NCBI Taxonomy" id="996641"/>
    <lineage>
        <taxon>Bacteria</taxon>
        <taxon>Bacillati</taxon>
        <taxon>Actinomycetota</taxon>
        <taxon>Actinomycetes</taxon>
        <taxon>Propionibacteriales</taxon>
        <taxon>Kribbellaceae</taxon>
        <taxon>Kribbella</taxon>
    </lineage>
</organism>
<keyword evidence="2" id="KW-1185">Reference proteome</keyword>
<sequence>MPLCGKANGSVELTDLLYIWPEGLAHYVKEHDVRLPERFVRHTESQLELMDDVEVDETWWLGQQAGIAGASAGT</sequence>
<name>A0A561B2K5_9ACTN</name>
<protein>
    <submittedName>
        <fullName evidence="1">Uncharacterized protein</fullName>
    </submittedName>
</protein>
<comment type="caution">
    <text evidence="1">The sequence shown here is derived from an EMBL/GenBank/DDBJ whole genome shotgun (WGS) entry which is preliminary data.</text>
</comment>
<dbReference type="RefSeq" id="WP_202881006.1">
    <property type="nucleotide sequence ID" value="NZ_VIVK01000003.1"/>
</dbReference>
<dbReference type="EMBL" id="VIVK01000003">
    <property type="protein sequence ID" value="TWD73097.1"/>
    <property type="molecule type" value="Genomic_DNA"/>
</dbReference>
<evidence type="ECO:0000313" key="2">
    <source>
        <dbReference type="Proteomes" id="UP000318380"/>
    </source>
</evidence>
<evidence type="ECO:0000313" key="1">
    <source>
        <dbReference type="EMBL" id="TWD73097.1"/>
    </source>
</evidence>
<dbReference type="AlphaFoldDB" id="A0A561B2K5"/>
<dbReference type="Proteomes" id="UP000318380">
    <property type="component" value="Unassembled WGS sequence"/>
</dbReference>
<reference evidence="1 2" key="1">
    <citation type="submission" date="2019-06" db="EMBL/GenBank/DDBJ databases">
        <title>Sequencing the genomes of 1000 actinobacteria strains.</title>
        <authorList>
            <person name="Klenk H.-P."/>
        </authorList>
    </citation>
    <scope>NUCLEOTIDE SEQUENCE [LARGE SCALE GENOMIC DNA]</scope>
    <source>
        <strain evidence="1 2">DSM 24683</strain>
    </source>
</reference>